<dbReference type="InterPro" id="IPR050469">
    <property type="entry name" value="Diguanylate_Cyclase"/>
</dbReference>
<keyword evidence="2" id="KW-0812">Transmembrane</keyword>
<feature type="transmembrane region" description="Helical" evidence="2">
    <location>
        <begin position="286"/>
        <end position="306"/>
    </location>
</feature>
<evidence type="ECO:0000313" key="6">
    <source>
        <dbReference type="Proteomes" id="UP000278437"/>
    </source>
</evidence>
<dbReference type="Pfam" id="PF07695">
    <property type="entry name" value="7TMR-DISM_7TM"/>
    <property type="match status" value="1"/>
</dbReference>
<keyword evidence="6" id="KW-1185">Reference proteome</keyword>
<dbReference type="NCBIfam" id="TIGR00254">
    <property type="entry name" value="GGDEF"/>
    <property type="match status" value="1"/>
</dbReference>
<accession>A0ABM7DAD0</accession>
<feature type="chain" id="PRO_5046019225" description="diguanylate cyclase" evidence="3">
    <location>
        <begin position="24"/>
        <end position="588"/>
    </location>
</feature>
<dbReference type="SUPFAM" id="SSF55073">
    <property type="entry name" value="Nucleotide cyclase"/>
    <property type="match status" value="1"/>
</dbReference>
<dbReference type="Gene3D" id="3.30.70.270">
    <property type="match status" value="1"/>
</dbReference>
<dbReference type="PANTHER" id="PTHR45138">
    <property type="entry name" value="REGULATORY COMPONENTS OF SENSORY TRANSDUCTION SYSTEM"/>
    <property type="match status" value="1"/>
</dbReference>
<evidence type="ECO:0000313" key="5">
    <source>
        <dbReference type="EMBL" id="AZQ09770.1"/>
    </source>
</evidence>
<dbReference type="Pfam" id="PF00990">
    <property type="entry name" value="GGDEF"/>
    <property type="match status" value="1"/>
</dbReference>
<dbReference type="InterPro" id="IPR000160">
    <property type="entry name" value="GGDEF_dom"/>
</dbReference>
<feature type="transmembrane region" description="Helical" evidence="2">
    <location>
        <begin position="261"/>
        <end position="280"/>
    </location>
</feature>
<evidence type="ECO:0000256" key="1">
    <source>
        <dbReference type="ARBA" id="ARBA00012528"/>
    </source>
</evidence>
<feature type="transmembrane region" description="Helical" evidence="2">
    <location>
        <begin position="197"/>
        <end position="217"/>
    </location>
</feature>
<proteinExistence type="predicted"/>
<dbReference type="PANTHER" id="PTHR45138:SF24">
    <property type="entry name" value="DIGUANYLATE CYCLASE DGCC-RELATED"/>
    <property type="match status" value="1"/>
</dbReference>
<organism evidence="5 6">
    <name type="scientific">Shewanella khirikhana</name>
    <dbReference type="NCBI Taxonomy" id="1965282"/>
    <lineage>
        <taxon>Bacteria</taxon>
        <taxon>Pseudomonadati</taxon>
        <taxon>Pseudomonadota</taxon>
        <taxon>Gammaproteobacteria</taxon>
        <taxon>Alteromonadales</taxon>
        <taxon>Shewanellaceae</taxon>
        <taxon>Shewanella</taxon>
    </lineage>
</organism>
<dbReference type="EC" id="2.7.7.65" evidence="1"/>
<evidence type="ECO:0000256" key="2">
    <source>
        <dbReference type="SAM" id="Phobius"/>
    </source>
</evidence>
<protein>
    <recommendedName>
        <fullName evidence="1">diguanylate cyclase</fullName>
        <ecNumber evidence="1">2.7.7.65</ecNumber>
    </recommendedName>
</protein>
<keyword evidence="3" id="KW-0732">Signal</keyword>
<dbReference type="CDD" id="cd01949">
    <property type="entry name" value="GGDEF"/>
    <property type="match status" value="1"/>
</dbReference>
<feature type="domain" description="GGDEF" evidence="4">
    <location>
        <begin position="419"/>
        <end position="545"/>
    </location>
</feature>
<dbReference type="Proteomes" id="UP000278437">
    <property type="component" value="Chromosome"/>
</dbReference>
<feature type="transmembrane region" description="Helical" evidence="2">
    <location>
        <begin position="167"/>
        <end position="190"/>
    </location>
</feature>
<feature type="signal peptide" evidence="3">
    <location>
        <begin position="1"/>
        <end position="23"/>
    </location>
</feature>
<dbReference type="InterPro" id="IPR043128">
    <property type="entry name" value="Rev_trsase/Diguanyl_cyclase"/>
</dbReference>
<evidence type="ECO:0000259" key="4">
    <source>
        <dbReference type="PROSITE" id="PS50887"/>
    </source>
</evidence>
<dbReference type="InterPro" id="IPR011623">
    <property type="entry name" value="7TMR_DISM_rcpt_extracell_dom1"/>
</dbReference>
<sequence length="588" mass="66339">MARILVLFLTCLLPLLWSSGARAAVALDDPYQFVATDDHAMPTSYEEMPGWLNSHQEVKRMPLSGGSYWLVVPFMVNENRSDWVVNLHNSIAERVDYLVLGRDGSRQMASSGYYSPHQYLFDYGRDMNLRYGVEYWLVVRVESRYFSSIPKLEINPATEHKQLTDGLAVAVVLCLGGLLFIAFYNLLIFASTEDKAFLYYGLYVITYLLGWAFTFHIPAQLLDIHLLELHHVFFIGLPIFNILFYKHFLQLPSYSPKLWRLSKYLLWACVLALPTSWLLLSYTAVIASVLIGAWIVLAIVAGNVCLMKGFAPAKYFIMAFSCLLLPALLILPGNMGITSDVIEYAEFATLAGGTADALLLSLALANKLKLLSEERKAYIEELSEAWEKARIDSLTQIGNRYAFDEFMQTWPAFGEAVKEPSALLLLDVDGLKQVNDLQGHQAGDELLRTLVEALKRLKFSKLRMYRLGGDEFALIVDEPHLSALIDELTKVDAFFTSRGFRDAGLSFGFALDSQVQKSHEWLRAADTRMYSNKAERRREMVFETVEGEQSSNQRLLADKRAFDDVRLADGSVDGQEIAQEQSSAAKVI</sequence>
<dbReference type="SMART" id="SM00267">
    <property type="entry name" value="GGDEF"/>
    <property type="match status" value="1"/>
</dbReference>
<feature type="transmembrane region" description="Helical" evidence="2">
    <location>
        <begin position="229"/>
        <end position="249"/>
    </location>
</feature>
<gene>
    <name evidence="5" type="primary">cph2_8</name>
    <name evidence="5" type="ORF">STH12_00631</name>
</gene>
<dbReference type="PROSITE" id="PS50887">
    <property type="entry name" value="GGDEF"/>
    <property type="match status" value="1"/>
</dbReference>
<dbReference type="InterPro" id="IPR029787">
    <property type="entry name" value="Nucleotide_cyclase"/>
</dbReference>
<dbReference type="RefSeq" id="WP_126166210.1">
    <property type="nucleotide sequence ID" value="NZ_CP020373.1"/>
</dbReference>
<dbReference type="EMBL" id="CP020373">
    <property type="protein sequence ID" value="AZQ09770.1"/>
    <property type="molecule type" value="Genomic_DNA"/>
</dbReference>
<evidence type="ECO:0000256" key="3">
    <source>
        <dbReference type="SAM" id="SignalP"/>
    </source>
</evidence>
<name>A0ABM7DAD0_9GAMM</name>
<keyword evidence="2" id="KW-1133">Transmembrane helix</keyword>
<keyword evidence="2" id="KW-0472">Membrane</keyword>
<reference evidence="6" key="1">
    <citation type="submission" date="2017-03" db="EMBL/GenBank/DDBJ databases">
        <title>Full genome sequence of a non-lethal Shewanella isolate that potentiates virulence of Vibio parahaemolyticus causing acute hepatopancreatic necrosis disease (AHPND) in shrimp.</title>
        <authorList>
            <person name="Prachumwat A."/>
            <person name="Sritunyalucksana K."/>
        </authorList>
    </citation>
    <scope>NUCLEOTIDE SEQUENCE [LARGE SCALE GENOMIC DNA]</scope>
    <source>
        <strain evidence="6">TH2012</strain>
    </source>
</reference>
<feature type="transmembrane region" description="Helical" evidence="2">
    <location>
        <begin position="315"/>
        <end position="335"/>
    </location>
</feature>